<reference evidence="5" key="1">
    <citation type="submission" date="2017-02" db="UniProtKB">
        <authorList>
            <consortium name="WormBaseParasite"/>
        </authorList>
    </citation>
    <scope>IDENTIFICATION</scope>
</reference>
<evidence type="ECO:0000313" key="4">
    <source>
        <dbReference type="Proteomes" id="UP000268014"/>
    </source>
</evidence>
<dbReference type="Proteomes" id="UP000268014">
    <property type="component" value="Unassembled WGS sequence"/>
</dbReference>
<feature type="compositionally biased region" description="Basic and acidic residues" evidence="1">
    <location>
        <begin position="143"/>
        <end position="155"/>
    </location>
</feature>
<evidence type="ECO:0000313" key="5">
    <source>
        <dbReference type="WBParaSite" id="HPLM_0001670101-mRNA-1"/>
    </source>
</evidence>
<gene>
    <name evidence="3" type="ORF">HPLM_LOCUS16693</name>
</gene>
<reference evidence="3 4" key="2">
    <citation type="submission" date="2018-11" db="EMBL/GenBank/DDBJ databases">
        <authorList>
            <consortium name="Pathogen Informatics"/>
        </authorList>
    </citation>
    <scope>NUCLEOTIDE SEQUENCE [LARGE SCALE GENOMIC DNA]</scope>
    <source>
        <strain evidence="3 4">MHpl1</strain>
    </source>
</reference>
<feature type="compositionally biased region" description="Basic residues" evidence="1">
    <location>
        <begin position="99"/>
        <end position="112"/>
    </location>
</feature>
<evidence type="ECO:0000256" key="1">
    <source>
        <dbReference type="SAM" id="MobiDB-lite"/>
    </source>
</evidence>
<feature type="region of interest" description="Disordered" evidence="1">
    <location>
        <begin position="91"/>
        <end position="177"/>
    </location>
</feature>
<sequence length="369" mass="41566">MMVKLRQISAGYGGLQVIHTAPDGTVFIAFWLMFLILSCVAGIVFAGFALSAAAVRSRLLATTFEIVEYELLDNHALLQFSCPSDPEWKDIGQVGQKRSPQKVKSKGSRRFARFAAKTEGGQDPNETSPEDREIIPKSPNSSRETKSFKPEKTEEPTQLDSKEEEEDTNLKSENKTGRTLKTEEYGCRFFKILNAKFNEGSSNSSSLSPKKAFHLILAFNTGAMITVVVAKEVFLDLIVKVFSPIYPLEVKIRIKAVQSYIEQVRHRVSVEGLERNPQFASFIRRMVEQLKPHGSSSFMVIMAQEGSYPWIENFMCSISQFDLHPHISIVTVDRYTTISINAKYPMLSVFELNFDELFVGLLKSILNVL</sequence>
<keyword evidence="2" id="KW-0472">Membrane</keyword>
<accession>A0A0N4WXY4</accession>
<keyword evidence="2" id="KW-1133">Transmembrane helix</keyword>
<evidence type="ECO:0000256" key="2">
    <source>
        <dbReference type="SAM" id="Phobius"/>
    </source>
</evidence>
<keyword evidence="4" id="KW-1185">Reference proteome</keyword>
<feature type="compositionally biased region" description="Basic and acidic residues" evidence="1">
    <location>
        <begin position="168"/>
        <end position="177"/>
    </location>
</feature>
<dbReference type="OrthoDB" id="10490813at2759"/>
<name>A0A0N4WXY4_HAEPC</name>
<evidence type="ECO:0000313" key="3">
    <source>
        <dbReference type="EMBL" id="VDO61245.1"/>
    </source>
</evidence>
<feature type="transmembrane region" description="Helical" evidence="2">
    <location>
        <begin position="28"/>
        <end position="50"/>
    </location>
</feature>
<keyword evidence="2" id="KW-0812">Transmembrane</keyword>
<dbReference type="WBParaSite" id="HPLM_0001670101-mRNA-1">
    <property type="protein sequence ID" value="HPLM_0001670101-mRNA-1"/>
    <property type="gene ID" value="HPLM_0001670101"/>
</dbReference>
<organism evidence="5">
    <name type="scientific">Haemonchus placei</name>
    <name type="common">Barber's pole worm</name>
    <dbReference type="NCBI Taxonomy" id="6290"/>
    <lineage>
        <taxon>Eukaryota</taxon>
        <taxon>Metazoa</taxon>
        <taxon>Ecdysozoa</taxon>
        <taxon>Nematoda</taxon>
        <taxon>Chromadorea</taxon>
        <taxon>Rhabditida</taxon>
        <taxon>Rhabditina</taxon>
        <taxon>Rhabditomorpha</taxon>
        <taxon>Strongyloidea</taxon>
        <taxon>Trichostrongylidae</taxon>
        <taxon>Haemonchus</taxon>
    </lineage>
</organism>
<dbReference type="EMBL" id="UZAF01019541">
    <property type="protein sequence ID" value="VDO61245.1"/>
    <property type="molecule type" value="Genomic_DNA"/>
</dbReference>
<protein>
    <submittedName>
        <fullName evidence="3 5">Uncharacterized protein</fullName>
    </submittedName>
</protein>
<proteinExistence type="predicted"/>
<dbReference type="AlphaFoldDB" id="A0A0N4WXY4"/>